<dbReference type="SUPFAM" id="SSF48726">
    <property type="entry name" value="Immunoglobulin"/>
    <property type="match status" value="4"/>
</dbReference>
<dbReference type="InterPro" id="IPR013783">
    <property type="entry name" value="Ig-like_fold"/>
</dbReference>
<evidence type="ECO:0000256" key="10">
    <source>
        <dbReference type="SAM" id="SignalP"/>
    </source>
</evidence>
<evidence type="ECO:0000256" key="1">
    <source>
        <dbReference type="ARBA" id="ARBA00004167"/>
    </source>
</evidence>
<dbReference type="SMART" id="SM00409">
    <property type="entry name" value="IG"/>
    <property type="match status" value="5"/>
</dbReference>
<dbReference type="FunFam" id="2.60.40.10:FF:002026">
    <property type="entry name" value="Prostaglandin F2 receptor inhibitor"/>
    <property type="match status" value="1"/>
</dbReference>
<evidence type="ECO:0000256" key="3">
    <source>
        <dbReference type="ARBA" id="ARBA00022729"/>
    </source>
</evidence>
<dbReference type="InterPro" id="IPR036179">
    <property type="entry name" value="Ig-like_dom_sf"/>
</dbReference>
<feature type="domain" description="Ig-like" evidence="11">
    <location>
        <begin position="509"/>
        <end position="613"/>
    </location>
</feature>
<gene>
    <name evidence="12" type="ORF">AALO_G00292670</name>
</gene>
<dbReference type="InterPro" id="IPR051102">
    <property type="entry name" value="IgSF_V-set/TM_domain"/>
</dbReference>
<feature type="chain" id="PRO_5043439710" description="Ig-like domain-containing protein" evidence="10">
    <location>
        <begin position="21"/>
        <end position="835"/>
    </location>
</feature>
<comment type="caution">
    <text evidence="12">The sequence shown here is derived from an EMBL/GenBank/DDBJ whole genome shotgun (WGS) entry which is preliminary data.</text>
</comment>
<dbReference type="AlphaFoldDB" id="A0AAV6FH59"/>
<feature type="domain" description="Ig-like" evidence="11">
    <location>
        <begin position="275"/>
        <end position="374"/>
    </location>
</feature>
<feature type="signal peptide" evidence="10">
    <location>
        <begin position="1"/>
        <end position="20"/>
    </location>
</feature>
<keyword evidence="7" id="KW-1015">Disulfide bond</keyword>
<dbReference type="EMBL" id="JADWDJ010000023">
    <property type="protein sequence ID" value="KAG5262143.1"/>
    <property type="molecule type" value="Genomic_DNA"/>
</dbReference>
<evidence type="ECO:0000313" key="13">
    <source>
        <dbReference type="Proteomes" id="UP000823561"/>
    </source>
</evidence>
<keyword evidence="4" id="KW-0677">Repeat</keyword>
<keyword evidence="8" id="KW-0393">Immunoglobulin domain</keyword>
<evidence type="ECO:0000313" key="12">
    <source>
        <dbReference type="EMBL" id="KAG5262143.1"/>
    </source>
</evidence>
<feature type="transmembrane region" description="Helical" evidence="9">
    <location>
        <begin position="790"/>
        <end position="816"/>
    </location>
</feature>
<evidence type="ECO:0000256" key="9">
    <source>
        <dbReference type="SAM" id="Phobius"/>
    </source>
</evidence>
<keyword evidence="2 9" id="KW-0812">Transmembrane</keyword>
<dbReference type="PANTHER" id="PTHR12207">
    <property type="entry name" value="V-SET AND TRANSMEMBRANE DOMAIN-CONTAINING PROTEIN"/>
    <property type="match status" value="1"/>
</dbReference>
<dbReference type="InterPro" id="IPR007110">
    <property type="entry name" value="Ig-like_dom"/>
</dbReference>
<reference evidence="12" key="1">
    <citation type="submission" date="2020-10" db="EMBL/GenBank/DDBJ databases">
        <title>Chromosome-scale genome assembly of the Allis shad, Alosa alosa.</title>
        <authorList>
            <person name="Margot Z."/>
            <person name="Christophe K."/>
            <person name="Cabau C."/>
            <person name="Louis A."/>
            <person name="Berthelot C."/>
            <person name="Parey E."/>
            <person name="Roest Crollius H."/>
            <person name="Montfort J."/>
            <person name="Robinson-Rechavi M."/>
            <person name="Bucao C."/>
            <person name="Bouchez O."/>
            <person name="Gislard M."/>
            <person name="Lluch J."/>
            <person name="Milhes M."/>
            <person name="Lampietro C."/>
            <person name="Lopez Roques C."/>
            <person name="Donnadieu C."/>
            <person name="Braasch I."/>
            <person name="Desvignes T."/>
            <person name="Postlethwait J."/>
            <person name="Bobe J."/>
            <person name="Guiguen Y."/>
        </authorList>
    </citation>
    <scope>NUCLEOTIDE SEQUENCE</scope>
    <source>
        <strain evidence="12">M-15738</strain>
        <tissue evidence="12">Blood</tissue>
    </source>
</reference>
<feature type="domain" description="Ig-like" evidence="11">
    <location>
        <begin position="143"/>
        <end position="248"/>
    </location>
</feature>
<feature type="domain" description="Ig-like" evidence="11">
    <location>
        <begin position="34"/>
        <end position="130"/>
    </location>
</feature>
<proteinExistence type="predicted"/>
<keyword evidence="3 10" id="KW-0732">Signal</keyword>
<comment type="subcellular location">
    <subcellularLocation>
        <location evidence="1">Membrane</location>
        <topology evidence="1">Single-pass membrane protein</topology>
    </subcellularLocation>
</comment>
<evidence type="ECO:0000256" key="5">
    <source>
        <dbReference type="ARBA" id="ARBA00022989"/>
    </source>
</evidence>
<name>A0AAV6FH59_9TELE</name>
<protein>
    <recommendedName>
        <fullName evidence="11">Ig-like domain-containing protein</fullName>
    </recommendedName>
</protein>
<feature type="domain" description="Ig-like" evidence="11">
    <location>
        <begin position="645"/>
        <end position="770"/>
    </location>
</feature>
<dbReference type="PROSITE" id="PS50835">
    <property type="entry name" value="IG_LIKE"/>
    <property type="match status" value="5"/>
</dbReference>
<dbReference type="InterPro" id="IPR013106">
    <property type="entry name" value="Ig_V-set"/>
</dbReference>
<organism evidence="12 13">
    <name type="scientific">Alosa alosa</name>
    <name type="common">allis shad</name>
    <dbReference type="NCBI Taxonomy" id="278164"/>
    <lineage>
        <taxon>Eukaryota</taxon>
        <taxon>Metazoa</taxon>
        <taxon>Chordata</taxon>
        <taxon>Craniata</taxon>
        <taxon>Vertebrata</taxon>
        <taxon>Euteleostomi</taxon>
        <taxon>Actinopterygii</taxon>
        <taxon>Neopterygii</taxon>
        <taxon>Teleostei</taxon>
        <taxon>Clupei</taxon>
        <taxon>Clupeiformes</taxon>
        <taxon>Clupeoidei</taxon>
        <taxon>Clupeidae</taxon>
        <taxon>Alosa</taxon>
    </lineage>
</organism>
<evidence type="ECO:0000256" key="2">
    <source>
        <dbReference type="ARBA" id="ARBA00022692"/>
    </source>
</evidence>
<evidence type="ECO:0000259" key="11">
    <source>
        <dbReference type="PROSITE" id="PS50835"/>
    </source>
</evidence>
<dbReference type="InterPro" id="IPR003599">
    <property type="entry name" value="Ig_sub"/>
</dbReference>
<evidence type="ECO:0000256" key="8">
    <source>
        <dbReference type="ARBA" id="ARBA00023319"/>
    </source>
</evidence>
<dbReference type="PANTHER" id="PTHR12207:SF3">
    <property type="entry name" value="PROSTAGLANDIN F2 RECEPTOR NEGATIVE REGULATOR"/>
    <property type="match status" value="1"/>
</dbReference>
<dbReference type="GO" id="GO:0016020">
    <property type="term" value="C:membrane"/>
    <property type="evidence" value="ECO:0007669"/>
    <property type="project" value="UniProtKB-SubCell"/>
</dbReference>
<keyword evidence="5 9" id="KW-1133">Transmembrane helix</keyword>
<keyword evidence="13" id="KW-1185">Reference proteome</keyword>
<dbReference type="Proteomes" id="UP000823561">
    <property type="component" value="Chromosome 23"/>
</dbReference>
<dbReference type="Gene3D" id="2.60.40.10">
    <property type="entry name" value="Immunoglobulins"/>
    <property type="match status" value="4"/>
</dbReference>
<accession>A0AAV6FH59</accession>
<evidence type="ECO:0000256" key="4">
    <source>
        <dbReference type="ARBA" id="ARBA00022737"/>
    </source>
</evidence>
<evidence type="ECO:0000256" key="7">
    <source>
        <dbReference type="ARBA" id="ARBA00023157"/>
    </source>
</evidence>
<dbReference type="FunFam" id="2.60.40.10:FF:000191">
    <property type="entry name" value="Immunoglobulin superfamily member 3"/>
    <property type="match status" value="1"/>
</dbReference>
<dbReference type="Pfam" id="PF07686">
    <property type="entry name" value="V-set"/>
    <property type="match status" value="1"/>
</dbReference>
<evidence type="ECO:0000256" key="6">
    <source>
        <dbReference type="ARBA" id="ARBA00023136"/>
    </source>
</evidence>
<keyword evidence="6 9" id="KW-0472">Membrane</keyword>
<sequence>MNCVLKTLCTVCLAFGVAWGREVTVPAGPLLRVEGQSVALPCSVTNYEGPREQDFDWMVVRGDTDMDTVQIISTFDASFTDVSLRERVASGDILIKRLADNKVELGIKEVKVTDSATYRCKTPSTDTQIVGNYAADVELRVIPNSLVVEPRTPAAVIPEGGTVGLFCNASWDHTLGTQLSVTWSARKGVATLEDLLTFGPDGAVVVTDTAAQRYASGGLRLDLHRKGTYGLVLTGAVPADQGVYVCTVREWTREGGTFYKLQQKRTDIGHVSITPTAQSLNISAHGSTALTTGDTLTLSCLVGADDYSILGLEVAWLTAGSRVLARMDRDGVVSNGSGTDPVAAAGLKRVREGEFRLVVPAMETSDAGMYLCQVRAWARLSGGGWYQAAEKTSNQLQVRVTHLDTDFSVLFSALATPVCRRASWSASLGVSGLTRVPGPPRPAWAPGLMPWPSEEPLTFKLRLLQTGEMDLGEYTCSVSTWSPARSGGWDSTVDQQTPAFKLSFATKSPTLSVVARRVREATSSGATFEMSCQVMAENLRSPAYSVLIHAQVTPSAPQRRIASLSPESVVRLEDWSEPGRQDSVVLLRTGPHEFSFRLQGVQVSDRGFYSCEVGAWTKQPGETDWTKAVRGVSNKVQISFDHTGPSFGISISSDTTSVYPWETAKMECAMSVSGTPPNPDDMVFELRWFLTRLRGADDPVLLATMDRHGVVKRGPRNDSSDVSLERSGPHSYRLSLYSAQDSDTGEYHCAATPWIRSPATGSWSQAPALTSARVFLNVKFALWDSMKLPLLFGVCAAAFMGLLSLLLGLICTRCCCRSTSYTPRPRTKLMELEMD</sequence>